<dbReference type="Proteomes" id="UP000184016">
    <property type="component" value="Unassembled WGS sequence"/>
</dbReference>
<name>A0A1M6WJ63_9BACL</name>
<dbReference type="SMART" id="SM00052">
    <property type="entry name" value="EAL"/>
    <property type="match status" value="1"/>
</dbReference>
<dbReference type="PANTHER" id="PTHR33121:SF76">
    <property type="entry name" value="SIGNALING PROTEIN"/>
    <property type="match status" value="1"/>
</dbReference>
<dbReference type="Pfam" id="PF00563">
    <property type="entry name" value="EAL"/>
    <property type="match status" value="1"/>
</dbReference>
<dbReference type="EMBL" id="FRAF01000028">
    <property type="protein sequence ID" value="SHK93833.1"/>
    <property type="molecule type" value="Genomic_DNA"/>
</dbReference>
<proteinExistence type="predicted"/>
<feature type="domain" description="EAL" evidence="1">
    <location>
        <begin position="30"/>
        <end position="280"/>
    </location>
</feature>
<dbReference type="AlphaFoldDB" id="A0A1M6WJ63"/>
<dbReference type="STRING" id="1830138.SAMN05443507_12813"/>
<dbReference type="InterPro" id="IPR035919">
    <property type="entry name" value="EAL_sf"/>
</dbReference>
<evidence type="ECO:0000259" key="1">
    <source>
        <dbReference type="PROSITE" id="PS50883"/>
    </source>
</evidence>
<gene>
    <name evidence="2" type="ORF">SAMN05443507_12813</name>
</gene>
<keyword evidence="3" id="KW-1185">Reference proteome</keyword>
<dbReference type="CDD" id="cd01948">
    <property type="entry name" value="EAL"/>
    <property type="match status" value="1"/>
</dbReference>
<dbReference type="PANTHER" id="PTHR33121">
    <property type="entry name" value="CYCLIC DI-GMP PHOSPHODIESTERASE PDEF"/>
    <property type="match status" value="1"/>
</dbReference>
<dbReference type="Gene3D" id="3.20.20.450">
    <property type="entry name" value="EAL domain"/>
    <property type="match status" value="1"/>
</dbReference>
<dbReference type="GO" id="GO:0071111">
    <property type="term" value="F:cyclic-guanylate-specific phosphodiesterase activity"/>
    <property type="evidence" value="ECO:0007669"/>
    <property type="project" value="InterPro"/>
</dbReference>
<accession>A0A1M6WJ63</accession>
<organism evidence="2 3">
    <name type="scientific">Alicyclobacillus tolerans</name>
    <dbReference type="NCBI Taxonomy" id="90970"/>
    <lineage>
        <taxon>Bacteria</taxon>
        <taxon>Bacillati</taxon>
        <taxon>Bacillota</taxon>
        <taxon>Bacilli</taxon>
        <taxon>Bacillales</taxon>
        <taxon>Alicyclobacillaceae</taxon>
        <taxon>Alicyclobacillus</taxon>
    </lineage>
</organism>
<dbReference type="InterPro" id="IPR001633">
    <property type="entry name" value="EAL_dom"/>
</dbReference>
<evidence type="ECO:0000313" key="2">
    <source>
        <dbReference type="EMBL" id="SHK93833.1"/>
    </source>
</evidence>
<dbReference type="SUPFAM" id="SSF141868">
    <property type="entry name" value="EAL domain-like"/>
    <property type="match status" value="1"/>
</dbReference>
<dbReference type="RefSeq" id="WP_072875096.1">
    <property type="nucleotide sequence ID" value="NZ_FRAF01000028.1"/>
</dbReference>
<sequence>MVQDSHIKNGKISLGGGGGGYKLSNRPNIPTSVLQSILSSIQRGQLDVVFQPIVHHRKEHFFAYESLSRPQCEGKGIPPDVWFQAAYEYQLSTEIDRLALSMSLKKRLELPAKWQSKPIFVNVSPHSLTERAYLEELEHLLQESHCPPSQLIFEMIEYIAYDPKTLFEMLRPLRSLGVRIALDDMGVGHANLSTLVILEPDFIKIDRSLIQNIHLSDRKQRLLSHLLCYMDSGEQVIAEGVEKIEEVQITQQLGIDLSQGYYWARPMAVEDWAMMTPSTFLNTSYSIGGQVN</sequence>
<dbReference type="InterPro" id="IPR050706">
    <property type="entry name" value="Cyclic-di-GMP_PDE-like"/>
</dbReference>
<protein>
    <submittedName>
        <fullName evidence="2">EAL domain, c-di-GMP-specific phosphodiesterase class I (Or its enzymatically inactive variant)</fullName>
    </submittedName>
</protein>
<evidence type="ECO:0000313" key="3">
    <source>
        <dbReference type="Proteomes" id="UP000184016"/>
    </source>
</evidence>
<reference evidence="3" key="1">
    <citation type="submission" date="2016-11" db="EMBL/GenBank/DDBJ databases">
        <authorList>
            <person name="Varghese N."/>
            <person name="Submissions S."/>
        </authorList>
    </citation>
    <scope>NUCLEOTIDE SEQUENCE [LARGE SCALE GENOMIC DNA]</scope>
    <source>
        <strain evidence="3">USBA-503</strain>
    </source>
</reference>
<dbReference type="PROSITE" id="PS50883">
    <property type="entry name" value="EAL"/>
    <property type="match status" value="1"/>
</dbReference>
<dbReference type="OrthoDB" id="581425at2"/>